<evidence type="ECO:0000313" key="1">
    <source>
        <dbReference type="EMBL" id="CUM85922.1"/>
    </source>
</evidence>
<dbReference type="OrthoDB" id="1778681at2"/>
<reference evidence="1 2" key="1">
    <citation type="submission" date="2015-09" db="EMBL/GenBank/DDBJ databases">
        <authorList>
            <consortium name="Pathogen Informatics"/>
        </authorList>
    </citation>
    <scope>NUCLEOTIDE SEQUENCE [LARGE SCALE GENOMIC DNA]</scope>
    <source>
        <strain evidence="1 2">2789STDY5834961</strain>
    </source>
</reference>
<gene>
    <name evidence="1" type="ORF">ERS852573_00852</name>
</gene>
<dbReference type="RefSeq" id="WP_055213749.1">
    <property type="nucleotide sequence ID" value="NZ_CYXO01000004.1"/>
</dbReference>
<dbReference type="AlphaFoldDB" id="A0A173S6H2"/>
<accession>A0A173S6H2</accession>
<protein>
    <submittedName>
        <fullName evidence="1">Phage tail protein</fullName>
    </submittedName>
</protein>
<evidence type="ECO:0000313" key="2">
    <source>
        <dbReference type="Proteomes" id="UP000095597"/>
    </source>
</evidence>
<dbReference type="InterPro" id="IPR014918">
    <property type="entry name" value="Phage_tail_3"/>
</dbReference>
<proteinExistence type="predicted"/>
<dbReference type="Pfam" id="PF08813">
    <property type="entry name" value="Phage_tail_3"/>
    <property type="match status" value="1"/>
</dbReference>
<name>A0A173S6H2_9FIRM</name>
<sequence length="145" mass="15268">MADAAKALSTINTVLKAGDQGSTVAKICKIKSYPDLGGTPEKISVTDLEDTDETSVPGVRSADDMQFKANYTKENYAAVKKVAGKHQIFQLDFGADGADGQFSWSGVLSVTVNGAEANAAREMTMTIVRDSEIKDSDAATAFPVA</sequence>
<dbReference type="Gene3D" id="4.10.410.40">
    <property type="match status" value="1"/>
</dbReference>
<dbReference type="Proteomes" id="UP000095597">
    <property type="component" value="Unassembled WGS sequence"/>
</dbReference>
<organism evidence="1 2">
    <name type="scientific">Dorea longicatena</name>
    <dbReference type="NCBI Taxonomy" id="88431"/>
    <lineage>
        <taxon>Bacteria</taxon>
        <taxon>Bacillati</taxon>
        <taxon>Bacillota</taxon>
        <taxon>Clostridia</taxon>
        <taxon>Lachnospirales</taxon>
        <taxon>Lachnospiraceae</taxon>
        <taxon>Dorea</taxon>
    </lineage>
</organism>
<dbReference type="EMBL" id="CYXO01000004">
    <property type="protein sequence ID" value="CUM85922.1"/>
    <property type="molecule type" value="Genomic_DNA"/>
</dbReference>